<evidence type="ECO:0000313" key="3">
    <source>
        <dbReference type="EMBL" id="MBW75023.1"/>
    </source>
</evidence>
<proteinExistence type="predicted"/>
<organism evidence="3">
    <name type="scientific">Anopheles darlingi</name>
    <name type="common">Mosquito</name>
    <dbReference type="NCBI Taxonomy" id="43151"/>
    <lineage>
        <taxon>Eukaryota</taxon>
        <taxon>Metazoa</taxon>
        <taxon>Ecdysozoa</taxon>
        <taxon>Arthropoda</taxon>
        <taxon>Hexapoda</taxon>
        <taxon>Insecta</taxon>
        <taxon>Pterygota</taxon>
        <taxon>Neoptera</taxon>
        <taxon>Endopterygota</taxon>
        <taxon>Diptera</taxon>
        <taxon>Nematocera</taxon>
        <taxon>Culicoidea</taxon>
        <taxon>Culicidae</taxon>
        <taxon>Anophelinae</taxon>
        <taxon>Anopheles</taxon>
    </lineage>
</organism>
<sequence length="103" mass="11935">MLLFEGHCWLTRHYSCWLRPIATVNCLVFGLLLIVSSSALPRPPVRTVWYNMYYNTTCPKPYRELLEKVEGVMSHFITPGGSNGSKVERTSSLQTRYKHQSKR</sequence>
<name>A0A2M4DBQ3_ANODA</name>
<reference evidence="3" key="1">
    <citation type="submission" date="2018-01" db="EMBL/GenBank/DDBJ databases">
        <title>An insight into the sialome of Amazonian anophelines.</title>
        <authorList>
            <person name="Ribeiro J.M."/>
            <person name="Scarpassa V."/>
            <person name="Calvo E."/>
        </authorList>
    </citation>
    <scope>NUCLEOTIDE SEQUENCE</scope>
</reference>
<protein>
    <submittedName>
        <fullName evidence="3">Uncharacterized protein</fullName>
    </submittedName>
</protein>
<feature type="region of interest" description="Disordered" evidence="1">
    <location>
        <begin position="78"/>
        <end position="103"/>
    </location>
</feature>
<evidence type="ECO:0000256" key="2">
    <source>
        <dbReference type="SAM" id="Phobius"/>
    </source>
</evidence>
<keyword evidence="2" id="KW-0812">Transmembrane</keyword>
<evidence type="ECO:0000256" key="1">
    <source>
        <dbReference type="SAM" id="MobiDB-lite"/>
    </source>
</evidence>
<dbReference type="AlphaFoldDB" id="A0A2M4DBQ3"/>
<feature type="transmembrane region" description="Helical" evidence="2">
    <location>
        <begin position="20"/>
        <end position="40"/>
    </location>
</feature>
<keyword evidence="2" id="KW-0472">Membrane</keyword>
<keyword evidence="2" id="KW-1133">Transmembrane helix</keyword>
<accession>A0A2M4DBQ3</accession>
<dbReference type="EMBL" id="GGFL01010845">
    <property type="protein sequence ID" value="MBW75023.1"/>
    <property type="molecule type" value="Transcribed_RNA"/>
</dbReference>